<keyword evidence="2" id="KW-0328">Glycosyltransferase</keyword>
<dbReference type="InterPro" id="IPR029057">
    <property type="entry name" value="PRTase-like"/>
</dbReference>
<dbReference type="Pfam" id="PF14681">
    <property type="entry name" value="UPRTase"/>
    <property type="match status" value="1"/>
</dbReference>
<dbReference type="AlphaFoldDB" id="A0A1I1FNY2"/>
<dbReference type="RefSeq" id="WP_081358366.1">
    <property type="nucleotide sequence ID" value="NZ_FOKQ01000006.1"/>
</dbReference>
<feature type="domain" description="Phosphoribosyltransferase" evidence="1">
    <location>
        <begin position="442"/>
        <end position="529"/>
    </location>
</feature>
<sequence length="533" mass="59921">MKYALYGLPCAGKTTVFEWLTIPVVHGSTELNRMASGRFSDLPDTEKKSLRIRYAEQLKARTGNFISDGHYSFLDDVAFTDADGELYDVFIYLYCEPEIISERLKSSDKNRRFAELSIERIRKWQSFEIESLRAECHKHNKDFYVVKDISADELQAFIDSIENGFSSFGLAEDIADQIMHFYPQPCDIHICDGDKTIIEQDSFRVCTGGHVTHVFDGNFYTGYQAFQFTKEVENLSYDTEKLSTVDLNGTIFGMVADKNYVILSSGIKLLWERLAEQFTLKNVIADTLISADTKYFVVKLLQEKGYTVTAYGDGKNDYFMLKQADKGYLYIGKYLSRSLRDSDLSGISLVYDRFPYILADNDDSIADDIAICKSDSGVNGAMLADAHIRLGRKLGEVMRGFIPNVNSDVIVLERGGRFFGDGVYTGFGGTFYSYNPKTDALPDIQQGLAVIVDSVINTGKSVLDMITKLKKKNPEIEIVIVSNVIQNDAVDLLQGYKVFAVRTSANSFIGSRQSTQKNGKGPDTADRLFNYID</sequence>
<name>A0A1I1FNY2_RUMAL</name>
<evidence type="ECO:0000259" key="1">
    <source>
        <dbReference type="Pfam" id="PF14681"/>
    </source>
</evidence>
<dbReference type="InterPro" id="IPR000836">
    <property type="entry name" value="PRTase_dom"/>
</dbReference>
<dbReference type="EMBL" id="FOKQ01000006">
    <property type="protein sequence ID" value="SFC01035.1"/>
    <property type="molecule type" value="Genomic_DNA"/>
</dbReference>
<dbReference type="Gene3D" id="3.40.50.1000">
    <property type="entry name" value="HAD superfamily/HAD-like"/>
    <property type="match status" value="1"/>
</dbReference>
<dbReference type="Gene3D" id="3.40.50.2020">
    <property type="match status" value="1"/>
</dbReference>
<gene>
    <name evidence="2" type="ORF">SAMN02910406_00971</name>
</gene>
<dbReference type="Pfam" id="PF13207">
    <property type="entry name" value="AAA_17"/>
    <property type="match status" value="1"/>
</dbReference>
<reference evidence="2 3" key="1">
    <citation type="submission" date="2016-10" db="EMBL/GenBank/DDBJ databases">
        <authorList>
            <person name="de Groot N.N."/>
        </authorList>
    </citation>
    <scope>NUCLEOTIDE SEQUENCE [LARGE SCALE GENOMIC DNA]</scope>
    <source>
        <strain evidence="2 3">AR67</strain>
    </source>
</reference>
<evidence type="ECO:0000313" key="3">
    <source>
        <dbReference type="Proteomes" id="UP000182192"/>
    </source>
</evidence>
<dbReference type="GO" id="GO:0016757">
    <property type="term" value="F:glycosyltransferase activity"/>
    <property type="evidence" value="ECO:0007669"/>
    <property type="project" value="UniProtKB-KW"/>
</dbReference>
<evidence type="ECO:0000313" key="2">
    <source>
        <dbReference type="EMBL" id="SFC01035.1"/>
    </source>
</evidence>
<dbReference type="OrthoDB" id="2029628at2"/>
<dbReference type="Proteomes" id="UP000182192">
    <property type="component" value="Unassembled WGS sequence"/>
</dbReference>
<dbReference type="InterPro" id="IPR023214">
    <property type="entry name" value="HAD_sf"/>
</dbReference>
<dbReference type="Gene3D" id="3.40.50.300">
    <property type="entry name" value="P-loop containing nucleotide triphosphate hydrolases"/>
    <property type="match status" value="1"/>
</dbReference>
<dbReference type="SUPFAM" id="SSF53271">
    <property type="entry name" value="PRTase-like"/>
    <property type="match status" value="1"/>
</dbReference>
<proteinExistence type="predicted"/>
<dbReference type="CDD" id="cd06223">
    <property type="entry name" value="PRTases_typeI"/>
    <property type="match status" value="1"/>
</dbReference>
<keyword evidence="2" id="KW-0808">Transferase</keyword>
<dbReference type="SUPFAM" id="SSF52540">
    <property type="entry name" value="P-loop containing nucleoside triphosphate hydrolases"/>
    <property type="match status" value="1"/>
</dbReference>
<dbReference type="SUPFAM" id="SSF56784">
    <property type="entry name" value="HAD-like"/>
    <property type="match status" value="1"/>
</dbReference>
<dbReference type="InterPro" id="IPR036412">
    <property type="entry name" value="HAD-like_sf"/>
</dbReference>
<dbReference type="InterPro" id="IPR027417">
    <property type="entry name" value="P-loop_NTPase"/>
</dbReference>
<protein>
    <submittedName>
        <fullName evidence="2">Uracil phosphoribosyltransferase</fullName>
    </submittedName>
</protein>
<accession>A0A1I1FNY2</accession>
<organism evidence="2 3">
    <name type="scientific">Ruminococcus albus</name>
    <dbReference type="NCBI Taxonomy" id="1264"/>
    <lineage>
        <taxon>Bacteria</taxon>
        <taxon>Bacillati</taxon>
        <taxon>Bacillota</taxon>
        <taxon>Clostridia</taxon>
        <taxon>Eubacteriales</taxon>
        <taxon>Oscillospiraceae</taxon>
        <taxon>Ruminococcus</taxon>
    </lineage>
</organism>